<dbReference type="GO" id="GO:0043531">
    <property type="term" value="F:ADP binding"/>
    <property type="evidence" value="ECO:0007669"/>
    <property type="project" value="InterPro"/>
</dbReference>
<evidence type="ECO:0000256" key="1">
    <source>
        <dbReference type="ARBA" id="ARBA00022614"/>
    </source>
</evidence>
<keyword evidence="3" id="KW-0611">Plant defense</keyword>
<evidence type="ECO:0000259" key="5">
    <source>
        <dbReference type="Pfam" id="PF23598"/>
    </source>
</evidence>
<proteinExistence type="predicted"/>
<dbReference type="eggNOG" id="KOG4658">
    <property type="taxonomic scope" value="Eukaryota"/>
</dbReference>
<evidence type="ECO:0000259" key="4">
    <source>
        <dbReference type="Pfam" id="PF00931"/>
    </source>
</evidence>
<dbReference type="AlphaFoldDB" id="A0A022PTY8"/>
<organism evidence="6 7">
    <name type="scientific">Erythranthe guttata</name>
    <name type="common">Yellow monkey flower</name>
    <name type="synonym">Mimulus guttatus</name>
    <dbReference type="NCBI Taxonomy" id="4155"/>
    <lineage>
        <taxon>Eukaryota</taxon>
        <taxon>Viridiplantae</taxon>
        <taxon>Streptophyta</taxon>
        <taxon>Embryophyta</taxon>
        <taxon>Tracheophyta</taxon>
        <taxon>Spermatophyta</taxon>
        <taxon>Magnoliopsida</taxon>
        <taxon>eudicotyledons</taxon>
        <taxon>Gunneridae</taxon>
        <taxon>Pentapetalae</taxon>
        <taxon>asterids</taxon>
        <taxon>lamiids</taxon>
        <taxon>Lamiales</taxon>
        <taxon>Phrymaceae</taxon>
        <taxon>Erythranthe</taxon>
    </lineage>
</organism>
<dbReference type="InterPro" id="IPR002182">
    <property type="entry name" value="NB-ARC"/>
</dbReference>
<dbReference type="PANTHER" id="PTHR23155:SF1152">
    <property type="entry name" value="AAA+ ATPASE DOMAIN-CONTAINING PROTEIN"/>
    <property type="match status" value="1"/>
</dbReference>
<evidence type="ECO:0000313" key="7">
    <source>
        <dbReference type="Proteomes" id="UP000030748"/>
    </source>
</evidence>
<evidence type="ECO:0000256" key="3">
    <source>
        <dbReference type="ARBA" id="ARBA00022821"/>
    </source>
</evidence>
<gene>
    <name evidence="6" type="ORF">MIMGU_mgv1a018664mg</name>
</gene>
<dbReference type="Gene3D" id="3.40.50.300">
    <property type="entry name" value="P-loop containing nucleotide triphosphate hydrolases"/>
    <property type="match status" value="1"/>
</dbReference>
<dbReference type="InterPro" id="IPR042197">
    <property type="entry name" value="Apaf_helical"/>
</dbReference>
<dbReference type="GO" id="GO:0006952">
    <property type="term" value="P:defense response"/>
    <property type="evidence" value="ECO:0007669"/>
    <property type="project" value="UniProtKB-KW"/>
</dbReference>
<dbReference type="STRING" id="4155.A0A022PTY8"/>
<name>A0A022PTY8_ERYGU</name>
<keyword evidence="7" id="KW-1185">Reference proteome</keyword>
<dbReference type="SUPFAM" id="SSF52540">
    <property type="entry name" value="P-loop containing nucleoside triphosphate hydrolases"/>
    <property type="match status" value="1"/>
</dbReference>
<dbReference type="Gene3D" id="3.80.10.10">
    <property type="entry name" value="Ribonuclease Inhibitor"/>
    <property type="match status" value="1"/>
</dbReference>
<keyword evidence="2" id="KW-0677">Repeat</keyword>
<keyword evidence="1" id="KW-0433">Leucine-rich repeat</keyword>
<dbReference type="GO" id="GO:0005737">
    <property type="term" value="C:cytoplasm"/>
    <property type="evidence" value="ECO:0007669"/>
    <property type="project" value="UniProtKB-SubCell"/>
</dbReference>
<dbReference type="InterPro" id="IPR044974">
    <property type="entry name" value="Disease_R_plants"/>
</dbReference>
<protein>
    <submittedName>
        <fullName evidence="6">Uncharacterized protein</fullName>
    </submittedName>
</protein>
<dbReference type="InterPro" id="IPR032675">
    <property type="entry name" value="LRR_dom_sf"/>
</dbReference>
<dbReference type="Gene3D" id="1.10.8.430">
    <property type="entry name" value="Helical domain of apoptotic protease-activating factors"/>
    <property type="match status" value="1"/>
</dbReference>
<reference evidence="6 7" key="1">
    <citation type="journal article" date="2013" name="Proc. Natl. Acad. Sci. U.S.A.">
        <title>Fine-scale variation in meiotic recombination in Mimulus inferred from population shotgun sequencing.</title>
        <authorList>
            <person name="Hellsten U."/>
            <person name="Wright K.M."/>
            <person name="Jenkins J."/>
            <person name="Shu S."/>
            <person name="Yuan Y."/>
            <person name="Wessler S.R."/>
            <person name="Schmutz J."/>
            <person name="Willis J.H."/>
            <person name="Rokhsar D.S."/>
        </authorList>
    </citation>
    <scope>NUCLEOTIDE SEQUENCE [LARGE SCALE GENOMIC DNA]</scope>
    <source>
        <strain evidence="7">cv. DUN x IM62</strain>
    </source>
</reference>
<feature type="domain" description="NB-ARC" evidence="4">
    <location>
        <begin position="125"/>
        <end position="277"/>
    </location>
</feature>
<dbReference type="Pfam" id="PF00931">
    <property type="entry name" value="NB-ARC"/>
    <property type="match status" value="1"/>
</dbReference>
<dbReference type="GO" id="GO:0051707">
    <property type="term" value="P:response to other organism"/>
    <property type="evidence" value="ECO:0007669"/>
    <property type="project" value="UniProtKB-ARBA"/>
</dbReference>
<dbReference type="SUPFAM" id="SSF52058">
    <property type="entry name" value="L domain-like"/>
    <property type="match status" value="1"/>
</dbReference>
<dbReference type="Proteomes" id="UP000030748">
    <property type="component" value="Unassembled WGS sequence"/>
</dbReference>
<dbReference type="InterPro" id="IPR027417">
    <property type="entry name" value="P-loop_NTPase"/>
</dbReference>
<dbReference type="EMBL" id="KI632363">
    <property type="protein sequence ID" value="EYU17715.1"/>
    <property type="molecule type" value="Genomic_DNA"/>
</dbReference>
<evidence type="ECO:0000256" key="2">
    <source>
        <dbReference type="ARBA" id="ARBA00022737"/>
    </source>
</evidence>
<feature type="domain" description="Disease resistance R13L4/SHOC-2-like LRR" evidence="5">
    <location>
        <begin position="483"/>
        <end position="754"/>
    </location>
</feature>
<sequence>MKYVKIEKKNENDCISICSVKTLEAEIIEAIYEFEDVFDSHLANQFYSQSEEETGDPPLMLFSLDLQEIKQQDVDSFLCNPSPEEDDCVGPSSRIDFGGNDDYNMVGISDLFTEIKDLFGENSSQSEGILTVSLVGMAGIGKTTLAKKLFQDPSIFGCPKYRLTDILVDILTQLNNLDIDEIVLLMKGAKLLVELKRMVFKSLRFLRYLIVLDDLWDVELYFDLTEFFLDDNNGSRVLLTTRTEEVGYCASLWRDYNLRFLDKKESWELLRHKVFGEEEPCSYGLEKAGKKIAENCEGLPLTIITVANILSKADKTIEYWNDYDYLEQHLKAFFLYLGAFPQNYSVYGYQMVNLCGAEGFLNPRPIHCSDPIATFENNSYGYLNELCFKNVIMSAKEERGFHLLSSFWYLCNKEAPKNNFYYALNFCADALQEEGIKYQRRLCIRNSVLFAIEDVQDSIASASKVRSLLCTGPYHQYPVPLCLDDLRLLRVFHARSIRFYEFPMEVMKLVQLRYLALVYNGNLPPSISKLLNLQCLIVDRHLSIVKSCGNLLPIEIWNMKELKYLQTTGRDLPHPCDEGSVLPNLLELTRATHQSCNKDVLERIPNLEILDIQIELALDAFEPLSCFDHISCLRRLTLLKCVVVNPIFKAEVVIAPFVPLSDFPSSLTKLILKGLGYPWEELRKISSLPNLVFLLLECYAFRGPKWEVRDNEFQKLSHLHIEDTDLEQWKFVASENSCLPMIYSIKILHCYKLKEIPLTFGRFLEKIDLVDCNPMAEKCANTLKKKWDDKYGVHGRRPLLLDVRSSL</sequence>
<evidence type="ECO:0000313" key="6">
    <source>
        <dbReference type="EMBL" id="EYU17715.1"/>
    </source>
</evidence>
<accession>A0A022PTY8</accession>
<dbReference type="PANTHER" id="PTHR23155">
    <property type="entry name" value="DISEASE RESISTANCE PROTEIN RP"/>
    <property type="match status" value="1"/>
</dbReference>
<dbReference type="PRINTS" id="PR00364">
    <property type="entry name" value="DISEASERSIST"/>
</dbReference>
<dbReference type="Gene3D" id="1.20.5.4130">
    <property type="match status" value="1"/>
</dbReference>
<dbReference type="InterPro" id="IPR055414">
    <property type="entry name" value="LRR_R13L4/SHOC2-like"/>
</dbReference>
<dbReference type="Pfam" id="PF23598">
    <property type="entry name" value="LRR_14"/>
    <property type="match status" value="1"/>
</dbReference>